<accession>A0A6V2QCT4</accession>
<feature type="domain" description="DUF1995" evidence="2">
    <location>
        <begin position="48"/>
        <end position="274"/>
    </location>
</feature>
<dbReference type="EMBL" id="HBNS01061044">
    <property type="protein sequence ID" value="CAE4668604.1"/>
    <property type="molecule type" value="Transcribed_RNA"/>
</dbReference>
<dbReference type="Pfam" id="PF09353">
    <property type="entry name" value="DUF1995"/>
    <property type="match status" value="1"/>
</dbReference>
<protein>
    <recommendedName>
        <fullName evidence="2">DUF1995 domain-containing protein</fullName>
    </recommendedName>
</protein>
<proteinExistence type="predicted"/>
<evidence type="ECO:0000259" key="2">
    <source>
        <dbReference type="Pfam" id="PF09353"/>
    </source>
</evidence>
<gene>
    <name evidence="3" type="ORF">DBRI00130_LOCUS43990</name>
</gene>
<feature type="chain" id="PRO_5030160972" description="DUF1995 domain-containing protein" evidence="1">
    <location>
        <begin position="27"/>
        <end position="300"/>
    </location>
</feature>
<dbReference type="InterPro" id="IPR053021">
    <property type="entry name" value="Chloroplast_ADK"/>
</dbReference>
<sequence length="300" mass="32761">MSVACVRMRTISALFLLCASLAPGSAFVPLFDGGKEMPKLYDGWFNDQIAKQASTAVSKAISAGKKNIEVNFPPVPNLDEVKFGTPLNQKFGKSIASDLKFVGGYKPGSDVSRNLVAYSNIFWAKKIAGAVKGGAVGGKPVTVLTSEPVNFSQVKALGDLSRTGKTMTPKARQEGRNGEAILCVNPGGEETWDRIVSAHGSPGCPFVVLNNAYSTSYDLGNKRGYEEAYYLKRVSKGWVFRSYPGPWQAYLEKPDGTVELLKSYKNKPPLREIAALVREESFKRYAINNDRWSPGFGERL</sequence>
<dbReference type="PANTHER" id="PTHR35509:SF4">
    <property type="entry name" value="DUF1995 DOMAIN-CONTAINING PROTEIN"/>
    <property type="match status" value="1"/>
</dbReference>
<evidence type="ECO:0000256" key="1">
    <source>
        <dbReference type="SAM" id="SignalP"/>
    </source>
</evidence>
<dbReference type="AlphaFoldDB" id="A0A6V2QCT4"/>
<keyword evidence="1" id="KW-0732">Signal</keyword>
<reference evidence="3" key="1">
    <citation type="submission" date="2021-01" db="EMBL/GenBank/DDBJ databases">
        <authorList>
            <person name="Corre E."/>
            <person name="Pelletier E."/>
            <person name="Niang G."/>
            <person name="Scheremetjew M."/>
            <person name="Finn R."/>
            <person name="Kale V."/>
            <person name="Holt S."/>
            <person name="Cochrane G."/>
            <person name="Meng A."/>
            <person name="Brown T."/>
            <person name="Cohen L."/>
        </authorList>
    </citation>
    <scope>NUCLEOTIDE SEQUENCE</scope>
    <source>
        <strain evidence="3">GSO104</strain>
    </source>
</reference>
<dbReference type="InterPro" id="IPR018962">
    <property type="entry name" value="DUF1995"/>
</dbReference>
<feature type="signal peptide" evidence="1">
    <location>
        <begin position="1"/>
        <end position="26"/>
    </location>
</feature>
<dbReference type="PANTHER" id="PTHR35509">
    <property type="entry name" value="DOMAIN PROTEIN, PUTATIVE (DUF1995)-RELATED"/>
    <property type="match status" value="1"/>
</dbReference>
<organism evidence="3">
    <name type="scientific">Ditylum brightwellii</name>
    <dbReference type="NCBI Taxonomy" id="49249"/>
    <lineage>
        <taxon>Eukaryota</taxon>
        <taxon>Sar</taxon>
        <taxon>Stramenopiles</taxon>
        <taxon>Ochrophyta</taxon>
        <taxon>Bacillariophyta</taxon>
        <taxon>Mediophyceae</taxon>
        <taxon>Lithodesmiophycidae</taxon>
        <taxon>Lithodesmiales</taxon>
        <taxon>Lithodesmiaceae</taxon>
        <taxon>Ditylum</taxon>
    </lineage>
</organism>
<evidence type="ECO:0000313" key="3">
    <source>
        <dbReference type="EMBL" id="CAE4668604.1"/>
    </source>
</evidence>
<name>A0A6V2QCT4_9STRA</name>